<accession>A0A6C0JFD3</accession>
<proteinExistence type="predicted"/>
<evidence type="ECO:0000259" key="2">
    <source>
        <dbReference type="PROSITE" id="PS51857"/>
    </source>
</evidence>
<dbReference type="InterPro" id="IPR002059">
    <property type="entry name" value="CSP_DNA-bd"/>
</dbReference>
<dbReference type="SUPFAM" id="SSF50249">
    <property type="entry name" value="Nucleic acid-binding proteins"/>
    <property type="match status" value="1"/>
</dbReference>
<sequence length="163" mass="18161">MSENNSDSSTANASSGRRLGRVKWFNNQKGFGFVTDNDENDVFVHHTALLTESDQFRYLVQDEWVEFEKSTMDNGKTVAVNVSGPNSSKLTCELRELRKGEEQSNRGVPSVGNKRPSGRGRRRDSGPRGGMVVRGADGQEWQLVKQRGAKSNRKPSLNDSRSN</sequence>
<organism evidence="3">
    <name type="scientific">viral metagenome</name>
    <dbReference type="NCBI Taxonomy" id="1070528"/>
    <lineage>
        <taxon>unclassified sequences</taxon>
        <taxon>metagenomes</taxon>
        <taxon>organismal metagenomes</taxon>
    </lineage>
</organism>
<name>A0A6C0JFD3_9ZZZZ</name>
<dbReference type="EMBL" id="MN740370">
    <property type="protein sequence ID" value="QHU03177.1"/>
    <property type="molecule type" value="Genomic_DNA"/>
</dbReference>
<dbReference type="PANTHER" id="PTHR46565">
    <property type="entry name" value="COLD SHOCK DOMAIN PROTEIN 2"/>
    <property type="match status" value="1"/>
</dbReference>
<dbReference type="GO" id="GO:0003676">
    <property type="term" value="F:nucleic acid binding"/>
    <property type="evidence" value="ECO:0007669"/>
    <property type="project" value="InterPro"/>
</dbReference>
<feature type="compositionally biased region" description="Polar residues" evidence="1">
    <location>
        <begin position="154"/>
        <end position="163"/>
    </location>
</feature>
<feature type="domain" description="CSD" evidence="2">
    <location>
        <begin position="17"/>
        <end position="84"/>
    </location>
</feature>
<dbReference type="AlphaFoldDB" id="A0A6C0JFD3"/>
<dbReference type="PROSITE" id="PS51857">
    <property type="entry name" value="CSD_2"/>
    <property type="match status" value="1"/>
</dbReference>
<dbReference type="PANTHER" id="PTHR46565:SF20">
    <property type="entry name" value="COLD SHOCK DOMAIN-CONTAINING PROTEIN 4"/>
    <property type="match status" value="1"/>
</dbReference>
<dbReference type="InterPro" id="IPR011129">
    <property type="entry name" value="CSD"/>
</dbReference>
<dbReference type="SMART" id="SM00357">
    <property type="entry name" value="CSP"/>
    <property type="match status" value="1"/>
</dbReference>
<protein>
    <recommendedName>
        <fullName evidence="2">CSD domain-containing protein</fullName>
    </recommendedName>
</protein>
<dbReference type="Pfam" id="PF00313">
    <property type="entry name" value="CSD"/>
    <property type="match status" value="1"/>
</dbReference>
<feature type="region of interest" description="Disordered" evidence="1">
    <location>
        <begin position="98"/>
        <end position="163"/>
    </location>
</feature>
<evidence type="ECO:0000313" key="3">
    <source>
        <dbReference type="EMBL" id="QHU03177.1"/>
    </source>
</evidence>
<dbReference type="InterPro" id="IPR012340">
    <property type="entry name" value="NA-bd_OB-fold"/>
</dbReference>
<reference evidence="3" key="1">
    <citation type="journal article" date="2020" name="Nature">
        <title>Giant virus diversity and host interactions through global metagenomics.</title>
        <authorList>
            <person name="Schulz F."/>
            <person name="Roux S."/>
            <person name="Paez-Espino D."/>
            <person name="Jungbluth S."/>
            <person name="Walsh D.A."/>
            <person name="Denef V.J."/>
            <person name="McMahon K.D."/>
            <person name="Konstantinidis K.T."/>
            <person name="Eloe-Fadrosh E.A."/>
            <person name="Kyrpides N.C."/>
            <person name="Woyke T."/>
        </authorList>
    </citation>
    <scope>NUCLEOTIDE SEQUENCE</scope>
    <source>
        <strain evidence="3">GVMAG-M-3300025890-48</strain>
    </source>
</reference>
<dbReference type="PRINTS" id="PR00050">
    <property type="entry name" value="COLDSHOCK"/>
</dbReference>
<dbReference type="CDD" id="cd04458">
    <property type="entry name" value="CSP_CDS"/>
    <property type="match status" value="1"/>
</dbReference>
<dbReference type="Gene3D" id="2.40.50.140">
    <property type="entry name" value="Nucleic acid-binding proteins"/>
    <property type="match status" value="1"/>
</dbReference>
<evidence type="ECO:0000256" key="1">
    <source>
        <dbReference type="SAM" id="MobiDB-lite"/>
    </source>
</evidence>